<feature type="transmembrane region" description="Helical" evidence="6">
    <location>
        <begin position="160"/>
        <end position="180"/>
    </location>
</feature>
<feature type="transmembrane region" description="Helical" evidence="6">
    <location>
        <begin position="33"/>
        <end position="52"/>
    </location>
</feature>
<reference evidence="9" key="1">
    <citation type="submission" date="2025-08" db="UniProtKB">
        <authorList>
            <consortium name="RefSeq"/>
        </authorList>
    </citation>
    <scope>IDENTIFICATION</scope>
</reference>
<feature type="region of interest" description="Disordered" evidence="5">
    <location>
        <begin position="1"/>
        <end position="21"/>
    </location>
</feature>
<dbReference type="KEGG" id="dci:103507987"/>
<gene>
    <name evidence="9" type="primary">LOC103507987</name>
</gene>
<keyword evidence="4 6" id="KW-0472">Membrane</keyword>
<evidence type="ECO:0000256" key="6">
    <source>
        <dbReference type="SAM" id="Phobius"/>
    </source>
</evidence>
<evidence type="ECO:0000256" key="4">
    <source>
        <dbReference type="ARBA" id="ARBA00023136"/>
    </source>
</evidence>
<dbReference type="InterPro" id="IPR050549">
    <property type="entry name" value="MFS_Trehalose_Transporter"/>
</dbReference>
<name>A0A1S3D0B7_DIACI</name>
<feature type="transmembrane region" description="Helical" evidence="6">
    <location>
        <begin position="72"/>
        <end position="93"/>
    </location>
</feature>
<feature type="domain" description="Major facilitator superfamily (MFS) profile" evidence="7">
    <location>
        <begin position="1"/>
        <end position="549"/>
    </location>
</feature>
<dbReference type="PANTHER" id="PTHR48021">
    <property type="match status" value="1"/>
</dbReference>
<dbReference type="Proteomes" id="UP000079169">
    <property type="component" value="Unplaced"/>
</dbReference>
<feature type="transmembrane region" description="Helical" evidence="6">
    <location>
        <begin position="524"/>
        <end position="545"/>
    </location>
</feature>
<feature type="transmembrane region" description="Helical" evidence="6">
    <location>
        <begin position="186"/>
        <end position="206"/>
    </location>
</feature>
<dbReference type="InterPro" id="IPR003663">
    <property type="entry name" value="Sugar/inositol_transpt"/>
</dbReference>
<dbReference type="InterPro" id="IPR020846">
    <property type="entry name" value="MFS_dom"/>
</dbReference>
<evidence type="ECO:0000256" key="5">
    <source>
        <dbReference type="SAM" id="MobiDB-lite"/>
    </source>
</evidence>
<accession>A0A1S3D0B7</accession>
<evidence type="ECO:0000313" key="9">
    <source>
        <dbReference type="RefSeq" id="XP_008470730.1"/>
    </source>
</evidence>
<protein>
    <submittedName>
        <fullName evidence="9">Facilitated trehalose transporter Tret1-like isoform X1</fullName>
    </submittedName>
</protein>
<feature type="compositionally biased region" description="Polar residues" evidence="5">
    <location>
        <begin position="12"/>
        <end position="21"/>
    </location>
</feature>
<dbReference type="Pfam" id="PF00083">
    <property type="entry name" value="Sugar_tr"/>
    <property type="match status" value="2"/>
</dbReference>
<dbReference type="GO" id="GO:0016020">
    <property type="term" value="C:membrane"/>
    <property type="evidence" value="ECO:0007669"/>
    <property type="project" value="UniProtKB-SubCell"/>
</dbReference>
<feature type="transmembrane region" description="Helical" evidence="6">
    <location>
        <begin position="459"/>
        <end position="479"/>
    </location>
</feature>
<dbReference type="OrthoDB" id="6612291at2759"/>
<proteinExistence type="predicted"/>
<dbReference type="PROSITE" id="PS50850">
    <property type="entry name" value="MFS"/>
    <property type="match status" value="1"/>
</dbReference>
<keyword evidence="8" id="KW-1185">Reference proteome</keyword>
<sequence>MSTSRGERNSEEILQQKQNSQANKSAKPTWIDVLPQIISSCLAHTLVLQVGIHMTYSTVQIPYLNLTIDQTSWLASFVIITSPVGSTVIGPIMDYIGRKWSLILVCVPYIISSLLTILADPGNIELLYLSKICAGIGGGMSTVAMVYVSEICHENFRPAILCLNSVFISCGILLTTILNLYLDWRSLSYCFLALVLISGLVLICFAPESPHWLINMDRTANVNKRMAKAEKSLKFLNRNPEIFEKEWRVLCQVRTRYDETRNKKALWRQILTTRECYKPLILLVILFTLQQFTGVYPVIFYAMQLFKEVGTEIDESHALVFLGIIRFGMSVVTTVLARGFGRKQLLIVSAAGLGVSSILLSSNLLMKSTFTNCAIQSNEYLVTPNESMRLDHSTWHNEMQVPPSAFNTSYTYQMASNMSTHEYNSSEHDAPHRLKRHRQNWNVPRSKSCVDHSSLSSDWLSLLFILLYVFFSAVGVIVIPWTMISELLPSYARGVCSGLMISYGYVCMFFMVKAFPFAIHSSVIGTFNVFGLVSFTLVGFVYFYLPETKGKTFVEIEKYFS</sequence>
<dbReference type="PRINTS" id="PR00171">
    <property type="entry name" value="SUGRTRNSPORT"/>
</dbReference>
<evidence type="ECO:0000256" key="2">
    <source>
        <dbReference type="ARBA" id="ARBA00022692"/>
    </source>
</evidence>
<feature type="compositionally biased region" description="Basic and acidic residues" evidence="5">
    <location>
        <begin position="1"/>
        <end position="11"/>
    </location>
</feature>
<dbReference type="PaxDb" id="121845-A0A1S3D0B7"/>
<dbReference type="Gene3D" id="1.20.1250.20">
    <property type="entry name" value="MFS general substrate transporter like domains"/>
    <property type="match status" value="2"/>
</dbReference>
<dbReference type="PANTHER" id="PTHR48021:SF32">
    <property type="entry name" value="FACILITATED TREHALOSE TRANSPORTER TRET1-2 HOMOLOG-LIKE PROTEIN"/>
    <property type="match status" value="1"/>
</dbReference>
<dbReference type="STRING" id="121845.A0A1S3D0B7"/>
<evidence type="ECO:0000256" key="3">
    <source>
        <dbReference type="ARBA" id="ARBA00022989"/>
    </source>
</evidence>
<evidence type="ECO:0000313" key="8">
    <source>
        <dbReference type="Proteomes" id="UP000079169"/>
    </source>
</evidence>
<organism evidence="8 9">
    <name type="scientific">Diaphorina citri</name>
    <name type="common">Asian citrus psyllid</name>
    <dbReference type="NCBI Taxonomy" id="121845"/>
    <lineage>
        <taxon>Eukaryota</taxon>
        <taxon>Metazoa</taxon>
        <taxon>Ecdysozoa</taxon>
        <taxon>Arthropoda</taxon>
        <taxon>Hexapoda</taxon>
        <taxon>Insecta</taxon>
        <taxon>Pterygota</taxon>
        <taxon>Neoptera</taxon>
        <taxon>Paraneoptera</taxon>
        <taxon>Hemiptera</taxon>
        <taxon>Sternorrhyncha</taxon>
        <taxon>Psylloidea</taxon>
        <taxon>Psyllidae</taxon>
        <taxon>Diaphorininae</taxon>
        <taxon>Diaphorina</taxon>
    </lineage>
</organism>
<dbReference type="InterPro" id="IPR005828">
    <property type="entry name" value="MFS_sugar_transport-like"/>
</dbReference>
<dbReference type="GO" id="GO:0022857">
    <property type="term" value="F:transmembrane transporter activity"/>
    <property type="evidence" value="ECO:0007669"/>
    <property type="project" value="InterPro"/>
</dbReference>
<feature type="transmembrane region" description="Helical" evidence="6">
    <location>
        <begin position="491"/>
        <end position="512"/>
    </location>
</feature>
<evidence type="ECO:0000256" key="1">
    <source>
        <dbReference type="ARBA" id="ARBA00004141"/>
    </source>
</evidence>
<feature type="transmembrane region" description="Helical" evidence="6">
    <location>
        <begin position="318"/>
        <end position="337"/>
    </location>
</feature>
<keyword evidence="3 6" id="KW-1133">Transmembrane helix</keyword>
<feature type="transmembrane region" description="Helical" evidence="6">
    <location>
        <begin position="280"/>
        <end position="306"/>
    </location>
</feature>
<dbReference type="SUPFAM" id="SSF103473">
    <property type="entry name" value="MFS general substrate transporter"/>
    <property type="match status" value="1"/>
</dbReference>
<dbReference type="RefSeq" id="XP_008470730.1">
    <property type="nucleotide sequence ID" value="XM_008472508.3"/>
</dbReference>
<comment type="subcellular location">
    <subcellularLocation>
        <location evidence="1">Membrane</location>
        <topology evidence="1">Multi-pass membrane protein</topology>
    </subcellularLocation>
</comment>
<evidence type="ECO:0000259" key="7">
    <source>
        <dbReference type="PROSITE" id="PS50850"/>
    </source>
</evidence>
<dbReference type="InterPro" id="IPR036259">
    <property type="entry name" value="MFS_trans_sf"/>
</dbReference>
<dbReference type="OMA" id="QMFICQL"/>
<feature type="transmembrane region" description="Helical" evidence="6">
    <location>
        <begin position="344"/>
        <end position="362"/>
    </location>
</feature>
<keyword evidence="2 6" id="KW-0812">Transmembrane</keyword>
<feature type="transmembrane region" description="Helical" evidence="6">
    <location>
        <begin position="100"/>
        <end position="120"/>
    </location>
</feature>
<dbReference type="AlphaFoldDB" id="A0A1S3D0B7"/>
<dbReference type="GeneID" id="103507987"/>
<feature type="transmembrane region" description="Helical" evidence="6">
    <location>
        <begin position="126"/>
        <end position="148"/>
    </location>
</feature>